<dbReference type="RefSeq" id="WP_218134765.1">
    <property type="nucleotide sequence ID" value="NZ_JABKAU010000042.1"/>
</dbReference>
<organism evidence="2 3">
    <name type="scientific">Hymenobacter lapidiphilus</name>
    <dbReference type="NCBI Taxonomy" id="2608003"/>
    <lineage>
        <taxon>Bacteria</taxon>
        <taxon>Pseudomonadati</taxon>
        <taxon>Bacteroidota</taxon>
        <taxon>Cytophagia</taxon>
        <taxon>Cytophagales</taxon>
        <taxon>Hymenobacteraceae</taxon>
        <taxon>Hymenobacter</taxon>
    </lineage>
</organism>
<dbReference type="AlphaFoldDB" id="A0A7Y7U6W1"/>
<accession>A0A7Y7U6W1</accession>
<dbReference type="EMBL" id="JABKAU010000042">
    <property type="protein sequence ID" value="NVO32938.1"/>
    <property type="molecule type" value="Genomic_DNA"/>
</dbReference>
<name>A0A7Y7U6W1_9BACT</name>
<dbReference type="PROSITE" id="PS51257">
    <property type="entry name" value="PROKAR_LIPOPROTEIN"/>
    <property type="match status" value="1"/>
</dbReference>
<feature type="chain" id="PRO_5031090936" evidence="1">
    <location>
        <begin position="19"/>
        <end position="188"/>
    </location>
</feature>
<keyword evidence="3" id="KW-1185">Reference proteome</keyword>
<feature type="signal peptide" evidence="1">
    <location>
        <begin position="1"/>
        <end position="18"/>
    </location>
</feature>
<evidence type="ECO:0000313" key="2">
    <source>
        <dbReference type="EMBL" id="NVO32938.1"/>
    </source>
</evidence>
<sequence length="188" mass="20596">MKRLLLYSLLGLAATACAPRAIIQPATLGMAGPVMPVTPTAPTAEFLVITEDQVFEGPAEELGDIVIRDSGFTLSCDYETVVALASDKARALGANALRIYEHRLPSMMSTCHQIRARALRLTDLTAYAREIMWQPNRRLRVADFKGSVANRPFQASTSSNIRYRYAGLGLGREDNQLIGASRERLPST</sequence>
<dbReference type="Proteomes" id="UP000565521">
    <property type="component" value="Unassembled WGS sequence"/>
</dbReference>
<gene>
    <name evidence="2" type="ORF">HW554_17115</name>
</gene>
<proteinExistence type="predicted"/>
<reference evidence="2 3" key="1">
    <citation type="submission" date="2020-05" db="EMBL/GenBank/DDBJ databases">
        <title>Hymenobacter terrestris sp. nov. and Hymenobacter lapidiphilus sp. nov., isolated from regoliths in Antarctica.</title>
        <authorList>
            <person name="Sedlacek I."/>
            <person name="Pantucek R."/>
            <person name="Zeman M."/>
            <person name="Holochova P."/>
            <person name="Kralova S."/>
            <person name="Stankova E."/>
            <person name="Sedo O."/>
            <person name="Micenkova L."/>
            <person name="Svec P."/>
            <person name="Gupta V."/>
            <person name="Sood U."/>
            <person name="Korpole U.S."/>
            <person name="Lal R."/>
        </authorList>
    </citation>
    <scope>NUCLEOTIDE SEQUENCE [LARGE SCALE GENOMIC DNA]</scope>
    <source>
        <strain evidence="2 3">P5342</strain>
    </source>
</reference>
<comment type="caution">
    <text evidence="2">The sequence shown here is derived from an EMBL/GenBank/DDBJ whole genome shotgun (WGS) entry which is preliminary data.</text>
</comment>
<keyword evidence="1" id="KW-0732">Signal</keyword>
<feature type="non-terminal residue" evidence="2">
    <location>
        <position position="188"/>
    </location>
</feature>
<evidence type="ECO:0000313" key="3">
    <source>
        <dbReference type="Proteomes" id="UP000565521"/>
    </source>
</evidence>
<protein>
    <submittedName>
        <fullName evidence="2">Uncharacterized protein</fullName>
    </submittedName>
</protein>
<evidence type="ECO:0000256" key="1">
    <source>
        <dbReference type="SAM" id="SignalP"/>
    </source>
</evidence>